<dbReference type="InterPro" id="IPR001810">
    <property type="entry name" value="F-box_dom"/>
</dbReference>
<evidence type="ECO:0000313" key="3">
    <source>
        <dbReference type="RefSeq" id="XP_027068264.1"/>
    </source>
</evidence>
<sequence length="404" mass="45426">MIPPMATEGQSMAHPPEQDSVQSIFSMPVPHFPQEIITEILSWLPVKSLGQLQCVCKSWFSLISSSNFIKNHQKYSSRHPKHALTKLVLQASEDNPDILSTFSLHSLLNGISSIEVVEQLVLDSTIKEDPYDIVGSCNGLVCLSSIPGVLTLWNPCTKKSRTLPYDYHEVEILYTGTNISDRVRAATDRSYCATHAFGYDDSNNDYKVVKLYSTLTYSFPKVEEQYVYALGVYSWKSDSWKLIDDVPDGFSSWDSNALVNGALHWRSYEDGSRSTPVIMSLNLEAEKYGKIAVPDNLRGKFDWKLRVVDGYLCIVCTFDDGTMEIWIMKEYSVLESWTKVASIPNSAILNNCASPLFVSAEGKILLRILSQDLTLLDTRNKKGVVYYSETIHCAFLFTESLVSV</sequence>
<dbReference type="OrthoDB" id="591557at2759"/>
<keyword evidence="2" id="KW-1185">Reference proteome</keyword>
<dbReference type="Gene3D" id="1.20.1280.50">
    <property type="match status" value="1"/>
</dbReference>
<feature type="domain" description="F-box" evidence="1">
    <location>
        <begin position="26"/>
        <end position="72"/>
    </location>
</feature>
<dbReference type="PROSITE" id="PS50181">
    <property type="entry name" value="FBOX"/>
    <property type="match status" value="1"/>
</dbReference>
<dbReference type="CDD" id="cd22157">
    <property type="entry name" value="F-box_AtFBW1-like"/>
    <property type="match status" value="1"/>
</dbReference>
<dbReference type="InterPro" id="IPR017451">
    <property type="entry name" value="F-box-assoc_interact_dom"/>
</dbReference>
<reference evidence="2" key="1">
    <citation type="journal article" date="2025" name="Foods">
        <title>Unveiling the Microbial Signatures of Arabica Coffee Cherries: Insights into Ripeness Specific Diversity, Functional Traits, and Implications for Quality and Safety.</title>
        <authorList>
            <consortium name="RefSeq"/>
            <person name="Tenea G.N."/>
            <person name="Cifuentes V."/>
            <person name="Reyes P."/>
            <person name="Cevallos-Vallejos M."/>
        </authorList>
    </citation>
    <scope>NUCLEOTIDE SEQUENCE [LARGE SCALE GENOMIC DNA]</scope>
</reference>
<dbReference type="PANTHER" id="PTHR31672">
    <property type="entry name" value="BNACNNG10540D PROTEIN"/>
    <property type="match status" value="1"/>
</dbReference>
<dbReference type="InterPro" id="IPR050796">
    <property type="entry name" value="SCF_F-box_component"/>
</dbReference>
<accession>A0A6P6SQL7</accession>
<dbReference type="Pfam" id="PF00646">
    <property type="entry name" value="F-box"/>
    <property type="match status" value="1"/>
</dbReference>
<proteinExistence type="predicted"/>
<dbReference type="InterPro" id="IPR006527">
    <property type="entry name" value="F-box-assoc_dom_typ1"/>
</dbReference>
<dbReference type="PANTHER" id="PTHR31672:SF13">
    <property type="entry name" value="F-BOX PROTEIN CPR30-LIKE"/>
    <property type="match status" value="1"/>
</dbReference>
<dbReference type="SUPFAM" id="SSF81383">
    <property type="entry name" value="F-box domain"/>
    <property type="match status" value="1"/>
</dbReference>
<dbReference type="Proteomes" id="UP001652660">
    <property type="component" value="Chromosome 6c"/>
</dbReference>
<name>A0A6P6SQL7_COFAR</name>
<organism evidence="2 3">
    <name type="scientific">Coffea arabica</name>
    <name type="common">Arabian coffee</name>
    <dbReference type="NCBI Taxonomy" id="13443"/>
    <lineage>
        <taxon>Eukaryota</taxon>
        <taxon>Viridiplantae</taxon>
        <taxon>Streptophyta</taxon>
        <taxon>Embryophyta</taxon>
        <taxon>Tracheophyta</taxon>
        <taxon>Spermatophyta</taxon>
        <taxon>Magnoliopsida</taxon>
        <taxon>eudicotyledons</taxon>
        <taxon>Gunneridae</taxon>
        <taxon>Pentapetalae</taxon>
        <taxon>asterids</taxon>
        <taxon>lamiids</taxon>
        <taxon>Gentianales</taxon>
        <taxon>Rubiaceae</taxon>
        <taxon>Ixoroideae</taxon>
        <taxon>Gardenieae complex</taxon>
        <taxon>Bertiereae - Coffeeae clade</taxon>
        <taxon>Coffeeae</taxon>
        <taxon>Coffea</taxon>
    </lineage>
</organism>
<reference evidence="3" key="2">
    <citation type="submission" date="2025-08" db="UniProtKB">
        <authorList>
            <consortium name="RefSeq"/>
        </authorList>
    </citation>
    <scope>IDENTIFICATION</scope>
    <source>
        <tissue evidence="3">Leaves</tissue>
    </source>
</reference>
<dbReference type="AlphaFoldDB" id="A0A6P6SQL7"/>
<dbReference type="Pfam" id="PF07734">
    <property type="entry name" value="FBA_1"/>
    <property type="match status" value="1"/>
</dbReference>
<evidence type="ECO:0000259" key="1">
    <source>
        <dbReference type="PROSITE" id="PS50181"/>
    </source>
</evidence>
<evidence type="ECO:0000313" key="2">
    <source>
        <dbReference type="Proteomes" id="UP001652660"/>
    </source>
</evidence>
<protein>
    <submittedName>
        <fullName evidence="3">F-box/kelch-repeat protein At3g23880-like</fullName>
    </submittedName>
</protein>
<dbReference type="InterPro" id="IPR036047">
    <property type="entry name" value="F-box-like_dom_sf"/>
</dbReference>
<dbReference type="GeneID" id="113693779"/>
<dbReference type="NCBIfam" id="TIGR01640">
    <property type="entry name" value="F_box_assoc_1"/>
    <property type="match status" value="1"/>
</dbReference>
<gene>
    <name evidence="3" type="primary">LOC113693779</name>
</gene>
<dbReference type="RefSeq" id="XP_027068264.1">
    <property type="nucleotide sequence ID" value="XM_027212463.2"/>
</dbReference>
<dbReference type="SMART" id="SM00256">
    <property type="entry name" value="FBOX"/>
    <property type="match status" value="1"/>
</dbReference>